<dbReference type="PANTHER" id="PTHR11358:SF26">
    <property type="entry name" value="GUANIDINO ACID HYDROLASE, MITOCHONDRIAL"/>
    <property type="match status" value="1"/>
</dbReference>
<dbReference type="InterPro" id="IPR020855">
    <property type="entry name" value="Ureohydrolase_Mn_BS"/>
</dbReference>
<dbReference type="Gene3D" id="3.40.800.10">
    <property type="entry name" value="Ureohydrolase domain"/>
    <property type="match status" value="1"/>
</dbReference>
<keyword evidence="5" id="KW-0464">Manganese</keyword>
<name>A0ABD5PJI6_9EURY</name>
<dbReference type="InterPro" id="IPR023696">
    <property type="entry name" value="Ureohydrolase_dom_sf"/>
</dbReference>
<dbReference type="RefSeq" id="WP_250142544.1">
    <property type="nucleotide sequence ID" value="NZ_JALIQP010000007.1"/>
</dbReference>
<evidence type="ECO:0000313" key="10">
    <source>
        <dbReference type="Proteomes" id="UP001595898"/>
    </source>
</evidence>
<dbReference type="PANTHER" id="PTHR11358">
    <property type="entry name" value="ARGINASE/AGMATINASE"/>
    <property type="match status" value="1"/>
</dbReference>
<evidence type="ECO:0000256" key="1">
    <source>
        <dbReference type="ARBA" id="ARBA00009227"/>
    </source>
</evidence>
<dbReference type="Pfam" id="PF00491">
    <property type="entry name" value="Arginase"/>
    <property type="match status" value="1"/>
</dbReference>
<dbReference type="AlphaFoldDB" id="A0ABD5PJI6"/>
<protein>
    <recommendedName>
        <fullName evidence="6">Formimidoylglutamase</fullName>
        <ecNumber evidence="6">3.5.3.8</ecNumber>
    </recommendedName>
</protein>
<dbReference type="EC" id="3.5.3.8" evidence="6"/>
<proteinExistence type="inferred from homology"/>
<evidence type="ECO:0000256" key="5">
    <source>
        <dbReference type="ARBA" id="ARBA00023211"/>
    </source>
</evidence>
<dbReference type="EMBL" id="JBHSFA010000001">
    <property type="protein sequence ID" value="MFC4540500.1"/>
    <property type="molecule type" value="Genomic_DNA"/>
</dbReference>
<dbReference type="PROSITE" id="PS01053">
    <property type="entry name" value="ARGINASE_1"/>
    <property type="match status" value="1"/>
</dbReference>
<dbReference type="GO" id="GO:0046872">
    <property type="term" value="F:metal ion binding"/>
    <property type="evidence" value="ECO:0007669"/>
    <property type="project" value="UniProtKB-KW"/>
</dbReference>
<feature type="region of interest" description="Disordered" evidence="8">
    <location>
        <begin position="1"/>
        <end position="20"/>
    </location>
</feature>
<reference evidence="9 10" key="1">
    <citation type="journal article" date="2019" name="Int. J. Syst. Evol. Microbiol.">
        <title>The Global Catalogue of Microorganisms (GCM) 10K type strain sequencing project: providing services to taxonomists for standard genome sequencing and annotation.</title>
        <authorList>
            <consortium name="The Broad Institute Genomics Platform"/>
            <consortium name="The Broad Institute Genome Sequencing Center for Infectious Disease"/>
            <person name="Wu L."/>
            <person name="Ma J."/>
        </authorList>
    </citation>
    <scope>NUCLEOTIDE SEQUENCE [LARGE SCALE GENOMIC DNA]</scope>
    <source>
        <strain evidence="9 10">WLHS5</strain>
    </source>
</reference>
<sequence length="324" mass="33864">MSFVDVRTWTAPSSDPHDEQFGDVIEATRPENADSYDAVLVGEPYDGAVIGRPGAREGPTALRTALAATKTYYLNGRPVGAIGDLGDIDIPSNESVRTAQSAVQEATTTAHELDTVPVFLGGDNSLTYPNVVPLLNDGSVGAISFDAHFDCRAVRGQPSSGTPYRQLYEDGLDAFAVVGARHFENSTEYAEYVDECGGAIVSADDVADDPIAAVDRALAAMTNVDAVYVSVDLDVLNAPEVPGVSAPTPGGISTRELFRMVRRATSIDRLAGFEVVECAPPLEDGDRTARAGARAVAYALSGIAESATDDSPAGRVPGDGGDCH</sequence>
<evidence type="ECO:0000256" key="3">
    <source>
        <dbReference type="ARBA" id="ARBA00022801"/>
    </source>
</evidence>
<comment type="similarity">
    <text evidence="1">Belongs to the arginase family. Agmatinase subfamily.</text>
</comment>
<dbReference type="Proteomes" id="UP001595898">
    <property type="component" value="Unassembled WGS sequence"/>
</dbReference>
<dbReference type="PROSITE" id="PS51409">
    <property type="entry name" value="ARGINASE_2"/>
    <property type="match status" value="1"/>
</dbReference>
<dbReference type="PIRSF" id="PIRSF036979">
    <property type="entry name" value="Arginase"/>
    <property type="match status" value="1"/>
</dbReference>
<keyword evidence="3 7" id="KW-0378">Hydrolase</keyword>
<accession>A0ABD5PJI6</accession>
<dbReference type="GO" id="GO:0019556">
    <property type="term" value="P:L-histidine catabolic process to glutamate and formamide"/>
    <property type="evidence" value="ECO:0007669"/>
    <property type="project" value="UniProtKB-UniRule"/>
</dbReference>
<keyword evidence="4" id="KW-0369">Histidine metabolism</keyword>
<dbReference type="SUPFAM" id="SSF52768">
    <property type="entry name" value="Arginase/deacetylase"/>
    <property type="match status" value="1"/>
</dbReference>
<evidence type="ECO:0000256" key="7">
    <source>
        <dbReference type="RuleBase" id="RU003684"/>
    </source>
</evidence>
<evidence type="ECO:0000256" key="2">
    <source>
        <dbReference type="ARBA" id="ARBA00022723"/>
    </source>
</evidence>
<organism evidence="9 10">
    <name type="scientific">Halosolutus amylolyticus</name>
    <dbReference type="NCBI Taxonomy" id="2932267"/>
    <lineage>
        <taxon>Archaea</taxon>
        <taxon>Methanobacteriati</taxon>
        <taxon>Methanobacteriota</taxon>
        <taxon>Stenosarchaea group</taxon>
        <taxon>Halobacteria</taxon>
        <taxon>Halobacteriales</taxon>
        <taxon>Natrialbaceae</taxon>
        <taxon>Halosolutus</taxon>
    </lineage>
</organism>
<keyword evidence="2" id="KW-0479">Metal-binding</keyword>
<gene>
    <name evidence="9" type="primary">hutG</name>
    <name evidence="9" type="ORF">ACFO5R_01000</name>
</gene>
<dbReference type="GO" id="GO:0050415">
    <property type="term" value="F:formimidoylglutamase activity"/>
    <property type="evidence" value="ECO:0007669"/>
    <property type="project" value="UniProtKB-UniRule"/>
</dbReference>
<comment type="caution">
    <text evidence="9">The sequence shown here is derived from an EMBL/GenBank/DDBJ whole genome shotgun (WGS) entry which is preliminary data.</text>
</comment>
<dbReference type="InterPro" id="IPR005923">
    <property type="entry name" value="HutG"/>
</dbReference>
<evidence type="ECO:0000256" key="4">
    <source>
        <dbReference type="ARBA" id="ARBA00022808"/>
    </source>
</evidence>
<evidence type="ECO:0000256" key="8">
    <source>
        <dbReference type="SAM" id="MobiDB-lite"/>
    </source>
</evidence>
<keyword evidence="10" id="KW-1185">Reference proteome</keyword>
<evidence type="ECO:0000256" key="6">
    <source>
        <dbReference type="NCBIfam" id="TIGR01227"/>
    </source>
</evidence>
<dbReference type="CDD" id="cd09990">
    <property type="entry name" value="Agmatinase-like"/>
    <property type="match status" value="1"/>
</dbReference>
<evidence type="ECO:0000313" key="9">
    <source>
        <dbReference type="EMBL" id="MFC4540500.1"/>
    </source>
</evidence>
<dbReference type="NCBIfam" id="TIGR01227">
    <property type="entry name" value="hutG"/>
    <property type="match status" value="1"/>
</dbReference>
<dbReference type="InterPro" id="IPR006035">
    <property type="entry name" value="Ureohydrolase"/>
</dbReference>